<evidence type="ECO:0000256" key="5">
    <source>
        <dbReference type="HAMAP-Rule" id="MF_00902"/>
    </source>
</evidence>
<evidence type="ECO:0000256" key="2">
    <source>
        <dbReference type="ARBA" id="ARBA00022692"/>
    </source>
</evidence>
<keyword evidence="5" id="KW-0813">Transport</keyword>
<comment type="subunit">
    <text evidence="5">Forms a complex with TatA.</text>
</comment>
<protein>
    <recommendedName>
        <fullName evidence="5">Sec-independent protein translocase protein TatC</fullName>
    </recommendedName>
</protein>
<sequence>MASVAHPLSRHISDLKRRLLIIGGTILVAFVIMFSVSAELIDWFKRPFADDLIFYGPAEALFASVKISFLASIVASMPIILNQFWRFLQPALLPGEQRWGIPLFLLASGFFVLGLAFCNLVILPLVINFFVSFGLERELKPELAVGTYVDFNVKFLLAFGFAFELPLTLTLLSRAGMVNPEQLAKYRRHAAMMALIISAVITPDATLFTMMLMAVPLIVLYEAGIWGARWFGRRKPPTSEESEDETLENDETSPPTQS</sequence>
<comment type="caution">
    <text evidence="5">Lacks conserved residue(s) required for the propagation of feature annotation.</text>
</comment>
<keyword evidence="5" id="KW-1003">Cell membrane</keyword>
<feature type="compositionally biased region" description="Acidic residues" evidence="6">
    <location>
        <begin position="240"/>
        <end position="251"/>
    </location>
</feature>
<dbReference type="NCBIfam" id="TIGR00945">
    <property type="entry name" value="tatC"/>
    <property type="match status" value="1"/>
</dbReference>
<evidence type="ECO:0000313" key="7">
    <source>
        <dbReference type="EMBL" id="MDT7041367.1"/>
    </source>
</evidence>
<keyword evidence="8" id="KW-1185">Reference proteome</keyword>
<keyword evidence="4 5" id="KW-0472">Membrane</keyword>
<dbReference type="InterPro" id="IPR002033">
    <property type="entry name" value="TatC"/>
</dbReference>
<keyword evidence="3 5" id="KW-1133">Transmembrane helix</keyword>
<reference evidence="7 8" key="1">
    <citation type="journal article" date="2023" name="ISME J.">
        <title>Cultivation and genomic characterization of novel and ubiquitous marine nitrite-oxidizing bacteria from the Nitrospirales.</title>
        <authorList>
            <person name="Mueller A.J."/>
            <person name="Daebeler A."/>
            <person name="Herbold C.W."/>
            <person name="Kirkegaard R.H."/>
            <person name="Daims H."/>
        </authorList>
    </citation>
    <scope>NUCLEOTIDE SEQUENCE [LARGE SCALE GENOMIC DNA]</scope>
    <source>
        <strain evidence="7 8">EB</strain>
    </source>
</reference>
<evidence type="ECO:0000256" key="3">
    <source>
        <dbReference type="ARBA" id="ARBA00022989"/>
    </source>
</evidence>
<dbReference type="Proteomes" id="UP001250932">
    <property type="component" value="Unassembled WGS sequence"/>
</dbReference>
<feature type="transmembrane region" description="Helical" evidence="5">
    <location>
        <begin position="193"/>
        <end position="221"/>
    </location>
</feature>
<dbReference type="HAMAP" id="MF_00902">
    <property type="entry name" value="TatC"/>
    <property type="match status" value="1"/>
</dbReference>
<dbReference type="Pfam" id="PF00902">
    <property type="entry name" value="TatC"/>
    <property type="match status" value="1"/>
</dbReference>
<comment type="caution">
    <text evidence="7">The sequence shown here is derived from an EMBL/GenBank/DDBJ whole genome shotgun (WGS) entry which is preliminary data.</text>
</comment>
<name>A0ABU3K4N5_9BACT</name>
<feature type="transmembrane region" description="Helical" evidence="5">
    <location>
        <begin position="103"/>
        <end position="131"/>
    </location>
</feature>
<keyword evidence="5" id="KW-0811">Translocation</keyword>
<evidence type="ECO:0000256" key="4">
    <source>
        <dbReference type="ARBA" id="ARBA00023136"/>
    </source>
</evidence>
<dbReference type="EMBL" id="JAQOUE010000001">
    <property type="protein sequence ID" value="MDT7041367.1"/>
    <property type="molecule type" value="Genomic_DNA"/>
</dbReference>
<dbReference type="PRINTS" id="PR01840">
    <property type="entry name" value="TATCFAMILY"/>
</dbReference>
<proteinExistence type="inferred from homology"/>
<feature type="transmembrane region" description="Helical" evidence="5">
    <location>
        <begin position="19"/>
        <end position="41"/>
    </location>
</feature>
<dbReference type="PANTHER" id="PTHR30371:SF0">
    <property type="entry name" value="SEC-INDEPENDENT PROTEIN TRANSLOCASE PROTEIN TATC, CHLOROPLASTIC-RELATED"/>
    <property type="match status" value="1"/>
</dbReference>
<gene>
    <name evidence="5 7" type="primary">tatC</name>
    <name evidence="7" type="ORF">PPG34_03340</name>
</gene>
<accession>A0ABU3K4N5</accession>
<comment type="subcellular location">
    <subcellularLocation>
        <location evidence="5">Cell membrane</location>
        <topology evidence="5">Multi-pass membrane protein</topology>
    </subcellularLocation>
    <subcellularLocation>
        <location evidence="1">Membrane</location>
        <topology evidence="1">Multi-pass membrane protein</topology>
    </subcellularLocation>
</comment>
<evidence type="ECO:0000313" key="8">
    <source>
        <dbReference type="Proteomes" id="UP001250932"/>
    </source>
</evidence>
<evidence type="ECO:0000256" key="6">
    <source>
        <dbReference type="SAM" id="MobiDB-lite"/>
    </source>
</evidence>
<feature type="transmembrane region" description="Helical" evidence="5">
    <location>
        <begin position="151"/>
        <end position="172"/>
    </location>
</feature>
<keyword evidence="2 5" id="KW-0812">Transmembrane</keyword>
<dbReference type="PANTHER" id="PTHR30371">
    <property type="entry name" value="SEC-INDEPENDENT PROTEIN TRANSLOCASE PROTEIN TATC"/>
    <property type="match status" value="1"/>
</dbReference>
<comment type="function">
    <text evidence="5">Part of the twin-arginine translocation (Tat) system that transports large folded proteins containing a characteristic twin-arginine motif in their signal peptide across membranes.</text>
</comment>
<dbReference type="RefSeq" id="WP_313831721.1">
    <property type="nucleotide sequence ID" value="NZ_JAQOUE010000001.1"/>
</dbReference>
<comment type="similarity">
    <text evidence="5">Belongs to the TatC family.</text>
</comment>
<feature type="transmembrane region" description="Helical" evidence="5">
    <location>
        <begin position="61"/>
        <end position="82"/>
    </location>
</feature>
<keyword evidence="5" id="KW-0653">Protein transport</keyword>
<evidence type="ECO:0000256" key="1">
    <source>
        <dbReference type="ARBA" id="ARBA00004141"/>
    </source>
</evidence>
<organism evidence="7 8">
    <name type="scientific">Candidatus Nitronereus thalassa</name>
    <dbReference type="NCBI Taxonomy" id="3020898"/>
    <lineage>
        <taxon>Bacteria</taxon>
        <taxon>Pseudomonadati</taxon>
        <taxon>Nitrospirota</taxon>
        <taxon>Nitrospiria</taxon>
        <taxon>Nitrospirales</taxon>
        <taxon>Nitrospiraceae</taxon>
        <taxon>Candidatus Nitronereus</taxon>
    </lineage>
</organism>
<feature type="region of interest" description="Disordered" evidence="6">
    <location>
        <begin position="235"/>
        <end position="258"/>
    </location>
</feature>